<feature type="region of interest" description="Disordered" evidence="1">
    <location>
        <begin position="1"/>
        <end position="48"/>
    </location>
</feature>
<protein>
    <submittedName>
        <fullName evidence="2">Uncharacterized protein</fullName>
    </submittedName>
</protein>
<evidence type="ECO:0000313" key="2">
    <source>
        <dbReference type="EMBL" id="KAK6642438.1"/>
    </source>
</evidence>
<reference evidence="2 3" key="1">
    <citation type="submission" date="2023-10" db="EMBL/GenBank/DDBJ databases">
        <title>Genomes of two closely related lineages of the louse Polyplax serrata with different host specificities.</title>
        <authorList>
            <person name="Martinu J."/>
            <person name="Tarabai H."/>
            <person name="Stefka J."/>
            <person name="Hypsa V."/>
        </authorList>
    </citation>
    <scope>NUCLEOTIDE SEQUENCE [LARGE SCALE GENOMIC DNA]</scope>
    <source>
        <strain evidence="2">HR10_N</strain>
    </source>
</reference>
<comment type="caution">
    <text evidence="2">The sequence shown here is derived from an EMBL/GenBank/DDBJ whole genome shotgun (WGS) entry which is preliminary data.</text>
</comment>
<sequence length="90" mass="10185">MEPSGLSPGARPPRPTLVSYNKKKGNLCQVGRQNKQTNRLRDDQTDGWVFPMGNSLQRVAITDRSELESAQVERDLDRLSVYLRDDLAID</sequence>
<proteinExistence type="predicted"/>
<accession>A0AAN8PAW9</accession>
<dbReference type="EMBL" id="JAWJWE010000002">
    <property type="protein sequence ID" value="KAK6642438.1"/>
    <property type="molecule type" value="Genomic_DNA"/>
</dbReference>
<gene>
    <name evidence="2" type="ORF">RUM43_003940</name>
</gene>
<evidence type="ECO:0000313" key="3">
    <source>
        <dbReference type="Proteomes" id="UP001372834"/>
    </source>
</evidence>
<name>A0AAN8PAW9_POLSC</name>
<dbReference type="Proteomes" id="UP001372834">
    <property type="component" value="Unassembled WGS sequence"/>
</dbReference>
<dbReference type="AlphaFoldDB" id="A0AAN8PAW9"/>
<organism evidence="2 3">
    <name type="scientific">Polyplax serrata</name>
    <name type="common">Common mouse louse</name>
    <dbReference type="NCBI Taxonomy" id="468196"/>
    <lineage>
        <taxon>Eukaryota</taxon>
        <taxon>Metazoa</taxon>
        <taxon>Ecdysozoa</taxon>
        <taxon>Arthropoda</taxon>
        <taxon>Hexapoda</taxon>
        <taxon>Insecta</taxon>
        <taxon>Pterygota</taxon>
        <taxon>Neoptera</taxon>
        <taxon>Paraneoptera</taxon>
        <taxon>Psocodea</taxon>
        <taxon>Troctomorpha</taxon>
        <taxon>Phthiraptera</taxon>
        <taxon>Anoplura</taxon>
        <taxon>Polyplacidae</taxon>
        <taxon>Polyplax</taxon>
    </lineage>
</organism>
<evidence type="ECO:0000256" key="1">
    <source>
        <dbReference type="SAM" id="MobiDB-lite"/>
    </source>
</evidence>